<evidence type="ECO:0000313" key="2">
    <source>
        <dbReference type="EMBL" id="KAB1199209.1"/>
    </source>
</evidence>
<keyword evidence="1" id="KW-1133">Transmembrane helix</keyword>
<dbReference type="OrthoDB" id="591587at2759"/>
<protein>
    <submittedName>
        <fullName evidence="2">Uncharacterized protein</fullName>
    </submittedName>
</protein>
<dbReference type="AlphaFoldDB" id="A0A6A1UFU6"/>
<dbReference type="EMBL" id="RXIC02000491">
    <property type="protein sequence ID" value="KAB1199209.1"/>
    <property type="molecule type" value="Genomic_DNA"/>
</dbReference>
<organism evidence="2 3">
    <name type="scientific">Morella rubra</name>
    <name type="common">Chinese bayberry</name>
    <dbReference type="NCBI Taxonomy" id="262757"/>
    <lineage>
        <taxon>Eukaryota</taxon>
        <taxon>Viridiplantae</taxon>
        <taxon>Streptophyta</taxon>
        <taxon>Embryophyta</taxon>
        <taxon>Tracheophyta</taxon>
        <taxon>Spermatophyta</taxon>
        <taxon>Magnoliopsida</taxon>
        <taxon>eudicotyledons</taxon>
        <taxon>Gunneridae</taxon>
        <taxon>Pentapetalae</taxon>
        <taxon>rosids</taxon>
        <taxon>fabids</taxon>
        <taxon>Fagales</taxon>
        <taxon>Myricaceae</taxon>
        <taxon>Morella</taxon>
    </lineage>
</organism>
<dbReference type="Pfam" id="PF03140">
    <property type="entry name" value="DUF247"/>
    <property type="match status" value="1"/>
</dbReference>
<dbReference type="Proteomes" id="UP000516437">
    <property type="component" value="Unassembled WGS sequence"/>
</dbReference>
<keyword evidence="3" id="KW-1185">Reference proteome</keyword>
<sequence length="508" mass="58983">MEKMEPECKFLVIDIPEKVEPARWPGCSIYRVPKKLREVKKQAYTPKLVSIGPFHHRPKEFRDMEMQKLRYLKGFCSRTRRTPEDLATIIGKKKGDIVRYYSETFERIKDEHFIKMILLDAIFIIELFLRSSEPEKDHEMDYILSKPWLTIGVRQDLLLLENQLPFFVLKELYEKSFRDYSHSENRGEAEQKKPVTKSFLELAFFYFRLKDKKRLKEMSDPGKDVLHFTDLLRTCYCPDSKNGKWLESKDFNPENVNYGVETFLKRSSAYPYSATMLEDAGVVFEAFPKRSSSAPKKGKIAEGRSAESGCVDQKEEDIRSLLDIRFQKAAGCCALNCSCFLNCLPCLKHTRLKDKQPILTLPILEVNDTTECVFRNLMALEQCHYPSETYICNYVLLLDHLINTEKDVDLLVETGVICNLLGSNAAVAKLINRLGIEILESKSYYHGLSEQLNAHYESSWNRHMASLKSVYFRDFWRGTATAVGIIVLFVTVGNFLRPFILHAYSKRR</sequence>
<keyword evidence="1" id="KW-0812">Transmembrane</keyword>
<accession>A0A6A1UFU6</accession>
<gene>
    <name evidence="2" type="ORF">CJ030_MR0G027001</name>
</gene>
<dbReference type="PANTHER" id="PTHR31170:SF9">
    <property type="entry name" value="PROTEIN, PUTATIVE (DUF247)-RELATED"/>
    <property type="match status" value="1"/>
</dbReference>
<reference evidence="2 3" key="1">
    <citation type="journal article" date="2019" name="Plant Biotechnol. J.">
        <title>The red bayberry genome and genetic basis of sex determination.</title>
        <authorList>
            <person name="Jia H.M."/>
            <person name="Jia H.J."/>
            <person name="Cai Q.L."/>
            <person name="Wang Y."/>
            <person name="Zhao H.B."/>
            <person name="Yang W.F."/>
            <person name="Wang G.Y."/>
            <person name="Li Y.H."/>
            <person name="Zhan D.L."/>
            <person name="Shen Y.T."/>
            <person name="Niu Q.F."/>
            <person name="Chang L."/>
            <person name="Qiu J."/>
            <person name="Zhao L."/>
            <person name="Xie H.B."/>
            <person name="Fu W.Y."/>
            <person name="Jin J."/>
            <person name="Li X.W."/>
            <person name="Jiao Y."/>
            <person name="Zhou C.C."/>
            <person name="Tu T."/>
            <person name="Chai C.Y."/>
            <person name="Gao J.L."/>
            <person name="Fan L.J."/>
            <person name="van de Weg E."/>
            <person name="Wang J.Y."/>
            <person name="Gao Z.S."/>
        </authorList>
    </citation>
    <scope>NUCLEOTIDE SEQUENCE [LARGE SCALE GENOMIC DNA]</scope>
    <source>
        <tissue evidence="2">Leaves</tissue>
    </source>
</reference>
<dbReference type="InterPro" id="IPR004158">
    <property type="entry name" value="DUF247_pln"/>
</dbReference>
<evidence type="ECO:0000256" key="1">
    <source>
        <dbReference type="SAM" id="Phobius"/>
    </source>
</evidence>
<keyword evidence="1" id="KW-0472">Membrane</keyword>
<comment type="caution">
    <text evidence="2">The sequence shown here is derived from an EMBL/GenBank/DDBJ whole genome shotgun (WGS) entry which is preliminary data.</text>
</comment>
<name>A0A6A1UFU6_9ROSI</name>
<dbReference type="PANTHER" id="PTHR31170">
    <property type="entry name" value="BNAC04G53230D PROTEIN"/>
    <property type="match status" value="1"/>
</dbReference>
<proteinExistence type="predicted"/>
<evidence type="ECO:0000313" key="3">
    <source>
        <dbReference type="Proteomes" id="UP000516437"/>
    </source>
</evidence>
<feature type="transmembrane region" description="Helical" evidence="1">
    <location>
        <begin position="475"/>
        <end position="500"/>
    </location>
</feature>